<accession>A0A7S1PIL5</accession>
<feature type="signal peptide" evidence="1">
    <location>
        <begin position="1"/>
        <end position="21"/>
    </location>
</feature>
<evidence type="ECO:0000256" key="1">
    <source>
        <dbReference type="SAM" id="SignalP"/>
    </source>
</evidence>
<evidence type="ECO:0000313" key="2">
    <source>
        <dbReference type="EMBL" id="CAD9081387.1"/>
    </source>
</evidence>
<gene>
    <name evidence="2" type="ORF">PCOS0759_LOCUS4627</name>
</gene>
<organism evidence="2">
    <name type="scientific">Percolomonas cosmopolitus</name>
    <dbReference type="NCBI Taxonomy" id="63605"/>
    <lineage>
        <taxon>Eukaryota</taxon>
        <taxon>Discoba</taxon>
        <taxon>Heterolobosea</taxon>
        <taxon>Tetramitia</taxon>
        <taxon>Eutetramitia</taxon>
        <taxon>Percolomonadidae</taxon>
        <taxon>Percolomonas</taxon>
    </lineage>
</organism>
<keyword evidence="1" id="KW-0732">Signal</keyword>
<dbReference type="EMBL" id="HBGD01005575">
    <property type="protein sequence ID" value="CAD9081387.1"/>
    <property type="molecule type" value="Transcribed_RNA"/>
</dbReference>
<reference evidence="2" key="1">
    <citation type="submission" date="2021-01" db="EMBL/GenBank/DDBJ databases">
        <authorList>
            <person name="Corre E."/>
            <person name="Pelletier E."/>
            <person name="Niang G."/>
            <person name="Scheremetjew M."/>
            <person name="Finn R."/>
            <person name="Kale V."/>
            <person name="Holt S."/>
            <person name="Cochrane G."/>
            <person name="Meng A."/>
            <person name="Brown T."/>
            <person name="Cohen L."/>
        </authorList>
    </citation>
    <scope>NUCLEOTIDE SEQUENCE</scope>
    <source>
        <strain evidence="2">WS</strain>
    </source>
</reference>
<protein>
    <submittedName>
        <fullName evidence="2">Uncharacterized protein</fullName>
    </submittedName>
</protein>
<name>A0A7S1PIL5_9EUKA</name>
<feature type="chain" id="PRO_5031034524" evidence="1">
    <location>
        <begin position="22"/>
        <end position="671"/>
    </location>
</feature>
<sequence length="671" mass="76733">MTNTILLILDLLLFEEHLDRTEKSTIPTKEVREFIHLVSQMSPLQFDATPCFNLLMSRGYHNQALRIAEKHYLSKQLVEFHVVQSAQGGRLPAQHFSDSHLYSLLNEVKEDYCNGAATSTTLQNRATVFPLVKQCCDNEPVRLINWIHYCSSHPRKQESVAEYESPSQPLVSELMSIFPLVSRQKSSPELLAYFENWCHTNEHTVEVVHHASTSTTSLTSPAKHSCAAAMMCIKEYLSRKNPAEMIRFLGSVEQCDSCVNHILRKVTTFDAQFTELHIQNDENAVSSEDKTHLPNPELQTIFNKVSCMHVAALCCKYQYEWQMAVQHLAQGAALLLTEINQNLPHVDLERRYLLSLAAKFANLAYGSASQEDDETNSEATADSHEKREKIWHLLIDELCRTHEAIQSSKRKMSSFASDLASFFIVPPTERGAQSRTPLSVVTRIVSLLPPETVISSVKTNLLEYCNNVSQEMREIKAETEAHAMLHRELKQMASSYTHSHFQIAFKSREAQCCSPYCQHDSKCLVEKVHQQQDEPVFVFTFSCAHHFHSTCIEQMILSYPSHEEIIRRVEEDGVDIRAFPVRHSLTKLTLQQLNRRNLFFERAAVYARGQVSWLTSSHKHQTAIFKRCLKQLVIMSKKHQLFKHECPICGGLYVASILKPFEEESRGEWGI</sequence>
<dbReference type="AlphaFoldDB" id="A0A7S1PIL5"/>
<proteinExistence type="predicted"/>